<evidence type="ECO:0000313" key="1">
    <source>
        <dbReference type="EMBL" id="GAA0175756.1"/>
    </source>
</evidence>
<accession>A0AAV3RKG6</accession>
<proteinExistence type="predicted"/>
<dbReference type="AlphaFoldDB" id="A0AAV3RKG6"/>
<name>A0AAV3RKG6_LITER</name>
<keyword evidence="2" id="KW-1185">Reference proteome</keyword>
<dbReference type="PANTHER" id="PTHR11439">
    <property type="entry name" value="GAG-POL-RELATED RETROTRANSPOSON"/>
    <property type="match status" value="1"/>
</dbReference>
<dbReference type="Proteomes" id="UP001454036">
    <property type="component" value="Unassembled WGS sequence"/>
</dbReference>
<protein>
    <submittedName>
        <fullName evidence="1">Transmembrane signal receptor</fullName>
    </submittedName>
</protein>
<keyword evidence="1" id="KW-0675">Receptor</keyword>
<keyword evidence="1" id="KW-0812">Transmembrane</keyword>
<dbReference type="EMBL" id="BAABME010009766">
    <property type="protein sequence ID" value="GAA0175756.1"/>
    <property type="molecule type" value="Genomic_DNA"/>
</dbReference>
<comment type="caution">
    <text evidence="1">The sequence shown here is derived from an EMBL/GenBank/DDBJ whole genome shotgun (WGS) entry which is preliminary data.</text>
</comment>
<evidence type="ECO:0000313" key="2">
    <source>
        <dbReference type="Proteomes" id="UP001454036"/>
    </source>
</evidence>
<dbReference type="CDD" id="cd09272">
    <property type="entry name" value="RNase_HI_RT_Ty1"/>
    <property type="match status" value="1"/>
</dbReference>
<dbReference type="PANTHER" id="PTHR11439:SF524">
    <property type="entry name" value="RNA-DIRECTED DNA POLYMERASE, PROTEIN KINASE RLK-PELLE-DLSV FAMILY"/>
    <property type="match status" value="1"/>
</dbReference>
<sequence>MSSCKPPATPIDTKLKLGAVSGTPFEDPTLFRSLVDWAWCPDTHKSTSSFCVFLGDNLISWSSKRQTTVSRSSAEVEYLEVANVVCEACWLGNLLLELRHLLPKATIVYYDNVSAIYVFENSFPHQRTKHVELNIHFVREKVAFGHVRVLYVLSRYQIVDIFTKGLPLILFADFQDSLSVRFSPAMTAGVY</sequence>
<keyword evidence="1" id="KW-0472">Membrane</keyword>
<gene>
    <name evidence="1" type="ORF">LIER_28870</name>
</gene>
<reference evidence="1 2" key="1">
    <citation type="submission" date="2024-01" db="EMBL/GenBank/DDBJ databases">
        <title>The complete chloroplast genome sequence of Lithospermum erythrorhizon: insights into the phylogenetic relationship among Boraginaceae species and the maternal lineages of purple gromwells.</title>
        <authorList>
            <person name="Okada T."/>
            <person name="Watanabe K."/>
        </authorList>
    </citation>
    <scope>NUCLEOTIDE SEQUENCE [LARGE SCALE GENOMIC DNA]</scope>
</reference>
<organism evidence="1 2">
    <name type="scientific">Lithospermum erythrorhizon</name>
    <name type="common">Purple gromwell</name>
    <name type="synonym">Lithospermum officinale var. erythrorhizon</name>
    <dbReference type="NCBI Taxonomy" id="34254"/>
    <lineage>
        <taxon>Eukaryota</taxon>
        <taxon>Viridiplantae</taxon>
        <taxon>Streptophyta</taxon>
        <taxon>Embryophyta</taxon>
        <taxon>Tracheophyta</taxon>
        <taxon>Spermatophyta</taxon>
        <taxon>Magnoliopsida</taxon>
        <taxon>eudicotyledons</taxon>
        <taxon>Gunneridae</taxon>
        <taxon>Pentapetalae</taxon>
        <taxon>asterids</taxon>
        <taxon>lamiids</taxon>
        <taxon>Boraginales</taxon>
        <taxon>Boraginaceae</taxon>
        <taxon>Boraginoideae</taxon>
        <taxon>Lithospermeae</taxon>
        <taxon>Lithospermum</taxon>
    </lineage>
</organism>